<feature type="domain" description="Manganese/iron superoxide dismutase C-terminal" evidence="7">
    <location>
        <begin position="97"/>
        <end position="202"/>
    </location>
</feature>
<evidence type="ECO:0000313" key="9">
    <source>
        <dbReference type="Proteomes" id="UP000039865"/>
    </source>
</evidence>
<comment type="similarity">
    <text evidence="1">Belongs to the iron/manganese superoxide dismutase family.</text>
</comment>
<feature type="binding site" evidence="5">
    <location>
        <position position="79"/>
    </location>
    <ligand>
        <name>Mn(2+)</name>
        <dbReference type="ChEBI" id="CHEBI:29035"/>
    </ligand>
</feature>
<evidence type="ECO:0000256" key="2">
    <source>
        <dbReference type="ARBA" id="ARBA00012682"/>
    </source>
</evidence>
<dbReference type="InterPro" id="IPR019832">
    <property type="entry name" value="Mn/Fe_SOD_C"/>
</dbReference>
<dbReference type="InterPro" id="IPR001189">
    <property type="entry name" value="Mn/Fe_SOD"/>
</dbReference>
<dbReference type="EMBL" id="CCKQ01012861">
    <property type="protein sequence ID" value="CDW84501.1"/>
    <property type="molecule type" value="Genomic_DNA"/>
</dbReference>
<evidence type="ECO:0000256" key="5">
    <source>
        <dbReference type="PIRSR" id="PIRSR000349-1"/>
    </source>
</evidence>
<evidence type="ECO:0000256" key="6">
    <source>
        <dbReference type="SAM" id="Coils"/>
    </source>
</evidence>
<keyword evidence="4" id="KW-0560">Oxidoreductase</keyword>
<dbReference type="PROSITE" id="PS00088">
    <property type="entry name" value="SOD_MN"/>
    <property type="match status" value="1"/>
</dbReference>
<feature type="binding site" evidence="5">
    <location>
        <position position="170"/>
    </location>
    <ligand>
        <name>Mn(2+)</name>
        <dbReference type="ChEBI" id="CHEBI:29035"/>
    </ligand>
</feature>
<dbReference type="PANTHER" id="PTHR43595:SF2">
    <property type="entry name" value="SMALL RIBOSOMAL SUBUNIT PROTEIN MS42"/>
    <property type="match status" value="1"/>
</dbReference>
<protein>
    <recommendedName>
        <fullName evidence="2">superoxide dismutase</fullName>
        <ecNumber evidence="2">1.15.1.1</ecNumber>
    </recommendedName>
</protein>
<dbReference type="Pfam" id="PF02777">
    <property type="entry name" value="Sod_Fe_C"/>
    <property type="match status" value="1"/>
</dbReference>
<organism evidence="8 9">
    <name type="scientific">Stylonychia lemnae</name>
    <name type="common">Ciliate</name>
    <dbReference type="NCBI Taxonomy" id="5949"/>
    <lineage>
        <taxon>Eukaryota</taxon>
        <taxon>Sar</taxon>
        <taxon>Alveolata</taxon>
        <taxon>Ciliophora</taxon>
        <taxon>Intramacronucleata</taxon>
        <taxon>Spirotrichea</taxon>
        <taxon>Stichotrichia</taxon>
        <taxon>Sporadotrichida</taxon>
        <taxon>Oxytrichidae</taxon>
        <taxon>Stylonychinae</taxon>
        <taxon>Stylonychia</taxon>
    </lineage>
</organism>
<feature type="binding site" evidence="5">
    <location>
        <position position="28"/>
    </location>
    <ligand>
        <name>Mn(2+)</name>
        <dbReference type="ChEBI" id="CHEBI:29035"/>
    </ligand>
</feature>
<dbReference type="AlphaFoldDB" id="A0A078AR99"/>
<keyword evidence="6" id="KW-0175">Coiled coil</keyword>
<evidence type="ECO:0000259" key="7">
    <source>
        <dbReference type="Pfam" id="PF02777"/>
    </source>
</evidence>
<dbReference type="Gene3D" id="3.55.40.20">
    <property type="entry name" value="Iron/manganese superoxide dismutase, C-terminal domain"/>
    <property type="match status" value="1"/>
</dbReference>
<dbReference type="SUPFAM" id="SSF54719">
    <property type="entry name" value="Fe,Mn superoxide dismutase (SOD), C-terminal domain"/>
    <property type="match status" value="1"/>
</dbReference>
<sequence>MKKYLDLESVLTKKDLSPFISTEHLKVHQYTVLTAAVTEIEKHLEEDEDLQKEDLETAQETAGFHDLELRHAIGALFNHVFFFGILNSSSAIEQREPAGRLAELINKHFTDYNGLKESFKKVVNARVLPGWVWLGLTKDKQLVITQTNNEDNTLMHGIALVQCLPIIGLDLWEHSYFTQYEGDKEDYVNRFWDFIDWGKVSANFESHNEPTYKLAPLLD</sequence>
<dbReference type="PANTHER" id="PTHR43595">
    <property type="entry name" value="37S RIBOSOMAL PROTEIN S26, MITOCHONDRIAL"/>
    <property type="match status" value="1"/>
</dbReference>
<keyword evidence="9" id="KW-1185">Reference proteome</keyword>
<dbReference type="InterPro" id="IPR019833">
    <property type="entry name" value="Mn/Fe_SOD_BS"/>
</dbReference>
<evidence type="ECO:0000313" key="8">
    <source>
        <dbReference type="EMBL" id="CDW84501.1"/>
    </source>
</evidence>
<dbReference type="PIRSF" id="PIRSF000349">
    <property type="entry name" value="SODismutase"/>
    <property type="match status" value="1"/>
</dbReference>
<accession>A0A078AR99</accession>
<reference evidence="8 9" key="1">
    <citation type="submission" date="2014-06" db="EMBL/GenBank/DDBJ databases">
        <authorList>
            <person name="Swart Estienne"/>
        </authorList>
    </citation>
    <scope>NUCLEOTIDE SEQUENCE [LARGE SCALE GENOMIC DNA]</scope>
    <source>
        <strain evidence="8 9">130c</strain>
    </source>
</reference>
<dbReference type="GO" id="GO:0004784">
    <property type="term" value="F:superoxide dismutase activity"/>
    <property type="evidence" value="ECO:0007669"/>
    <property type="project" value="UniProtKB-EC"/>
</dbReference>
<dbReference type="InParanoid" id="A0A078AR99"/>
<dbReference type="OrthoDB" id="239262at2759"/>
<evidence type="ECO:0000256" key="1">
    <source>
        <dbReference type="ARBA" id="ARBA00008714"/>
    </source>
</evidence>
<dbReference type="OMA" id="FESHNEP"/>
<feature type="coiled-coil region" evidence="6">
    <location>
        <begin position="33"/>
        <end position="61"/>
    </location>
</feature>
<dbReference type="InterPro" id="IPR036314">
    <property type="entry name" value="SOD_C_sf"/>
</dbReference>
<dbReference type="Proteomes" id="UP000039865">
    <property type="component" value="Unassembled WGS sequence"/>
</dbReference>
<proteinExistence type="inferred from homology"/>
<dbReference type="GO" id="GO:0046872">
    <property type="term" value="F:metal ion binding"/>
    <property type="evidence" value="ECO:0007669"/>
    <property type="project" value="UniProtKB-KW"/>
</dbReference>
<dbReference type="EC" id="1.15.1.1" evidence="2"/>
<keyword evidence="3 5" id="KW-0479">Metal-binding</keyword>
<evidence type="ECO:0000256" key="4">
    <source>
        <dbReference type="ARBA" id="ARBA00023002"/>
    </source>
</evidence>
<gene>
    <name evidence="8" type="primary">Contig6869.g7352</name>
    <name evidence="8" type="ORF">STYLEM_13565</name>
</gene>
<name>A0A078AR99_STYLE</name>
<dbReference type="InterPro" id="IPR036324">
    <property type="entry name" value="Mn/Fe_SOD_N_sf"/>
</dbReference>
<dbReference type="SUPFAM" id="SSF46609">
    <property type="entry name" value="Fe,Mn superoxide dismutase (SOD), N-terminal domain"/>
    <property type="match status" value="1"/>
</dbReference>
<evidence type="ECO:0000256" key="3">
    <source>
        <dbReference type="ARBA" id="ARBA00022723"/>
    </source>
</evidence>
<feature type="binding site" evidence="5">
    <location>
        <position position="174"/>
    </location>
    <ligand>
        <name>Mn(2+)</name>
        <dbReference type="ChEBI" id="CHEBI:29035"/>
    </ligand>
</feature>
<dbReference type="GO" id="GO:0005737">
    <property type="term" value="C:cytoplasm"/>
    <property type="evidence" value="ECO:0007669"/>
    <property type="project" value="TreeGrafter"/>
</dbReference>